<evidence type="ECO:0000259" key="4">
    <source>
        <dbReference type="PROSITE" id="PS50956"/>
    </source>
</evidence>
<keyword evidence="6" id="KW-1185">Reference proteome</keyword>
<evidence type="ECO:0000313" key="6">
    <source>
        <dbReference type="Proteomes" id="UP000002573"/>
    </source>
</evidence>
<organism evidence="5 6">
    <name type="scientific">Staphylothermus hellenicus (strain DSM 12710 / JCM 10830 / BK20S6-10-b1 / P8)</name>
    <dbReference type="NCBI Taxonomy" id="591019"/>
    <lineage>
        <taxon>Archaea</taxon>
        <taxon>Thermoproteota</taxon>
        <taxon>Thermoprotei</taxon>
        <taxon>Desulfurococcales</taxon>
        <taxon>Desulfurococcaceae</taxon>
        <taxon>Staphylothermus</taxon>
    </lineage>
</organism>
<dbReference type="SMART" id="SM00344">
    <property type="entry name" value="HTH_ASNC"/>
    <property type="match status" value="1"/>
</dbReference>
<dbReference type="Gene3D" id="1.10.10.10">
    <property type="entry name" value="Winged helix-like DNA-binding domain superfamily/Winged helix DNA-binding domain"/>
    <property type="match status" value="1"/>
</dbReference>
<dbReference type="GO" id="GO:0043565">
    <property type="term" value="F:sequence-specific DNA binding"/>
    <property type="evidence" value="ECO:0007669"/>
    <property type="project" value="InterPro"/>
</dbReference>
<dbReference type="InterPro" id="IPR000485">
    <property type="entry name" value="AsnC-type_HTH_dom"/>
</dbReference>
<dbReference type="Pfam" id="PF13404">
    <property type="entry name" value="HTH_AsnC-type"/>
    <property type="match status" value="1"/>
</dbReference>
<dbReference type="RefSeq" id="WP_013142731.1">
    <property type="nucleotide sequence ID" value="NC_014205.1"/>
</dbReference>
<dbReference type="InterPro" id="IPR036390">
    <property type="entry name" value="WH_DNA-bd_sf"/>
</dbReference>
<keyword evidence="2" id="KW-0238">DNA-binding</keyword>
<evidence type="ECO:0000313" key="5">
    <source>
        <dbReference type="EMBL" id="ADI31533.1"/>
    </source>
</evidence>
<dbReference type="SUPFAM" id="SSF46785">
    <property type="entry name" value="Winged helix' DNA-binding domain"/>
    <property type="match status" value="1"/>
</dbReference>
<reference evidence="6" key="1">
    <citation type="submission" date="2010-05" db="EMBL/GenBank/DDBJ databases">
        <title>Complete sequence of Staphylothermus hellenicus DSM 12710.</title>
        <authorList>
            <consortium name="US DOE Joint Genome Institute"/>
            <person name="Lucas S."/>
            <person name="Copeland A."/>
            <person name="Lapidus A."/>
            <person name="Cheng J.-F."/>
            <person name="Bruce D."/>
            <person name="Goodwin L."/>
            <person name="Pitluck S."/>
            <person name="Davenport K."/>
            <person name="Detter J.C."/>
            <person name="Han C."/>
            <person name="Tapia R."/>
            <person name="Larimer F."/>
            <person name="Land M."/>
            <person name="Hauser L."/>
            <person name="Kyrpides N."/>
            <person name="Mikhailova N."/>
            <person name="Anderson I.J."/>
            <person name="Woyke T."/>
        </authorList>
    </citation>
    <scope>NUCLEOTIDE SEQUENCE [LARGE SCALE GENOMIC DNA]</scope>
    <source>
        <strain evidence="6">DSM 12710 / JCM 10830 / BK20S6-10-b1 / P8</strain>
    </source>
</reference>
<evidence type="ECO:0000256" key="1">
    <source>
        <dbReference type="ARBA" id="ARBA00023015"/>
    </source>
</evidence>
<dbReference type="PROSITE" id="PS50956">
    <property type="entry name" value="HTH_ASNC_2"/>
    <property type="match status" value="1"/>
</dbReference>
<feature type="domain" description="HTH asnC-type" evidence="4">
    <location>
        <begin position="5"/>
        <end position="65"/>
    </location>
</feature>
<dbReference type="GO" id="GO:0005829">
    <property type="term" value="C:cytosol"/>
    <property type="evidence" value="ECO:0007669"/>
    <property type="project" value="TreeGrafter"/>
</dbReference>
<dbReference type="PRINTS" id="PR00033">
    <property type="entry name" value="HTHASNC"/>
</dbReference>
<evidence type="ECO:0000256" key="3">
    <source>
        <dbReference type="ARBA" id="ARBA00023163"/>
    </source>
</evidence>
<keyword evidence="1" id="KW-0805">Transcription regulation</keyword>
<accession>D7DBI6</accession>
<dbReference type="GeneID" id="9233691"/>
<dbReference type="AlphaFoldDB" id="D7DBI6"/>
<dbReference type="InterPro" id="IPR019888">
    <property type="entry name" value="Tscrpt_reg_AsnC-like"/>
</dbReference>
<sequence>MARNFDNADIKLIQMLTTDGRTSISKLAEVTGLSYTAIRNRIIRLINKGYLEIKPFVNTKILGNTAAIIRFRTKNPEKLAEILSKCNKSLGVMINHDGVIAMVYSKNKIEIAAFISRLISLDPDIEEYYIEYGKIPSNTMIPIKNPAPSCENCLYYQLKLCSGCLPLLRIKNNNRK</sequence>
<dbReference type="PANTHER" id="PTHR30154:SF34">
    <property type="entry name" value="TRANSCRIPTIONAL REGULATOR AZLB"/>
    <property type="match status" value="1"/>
</dbReference>
<dbReference type="STRING" id="591019.Shell_0402"/>
<name>D7DBI6_STAHD</name>
<dbReference type="EMBL" id="CP002051">
    <property type="protein sequence ID" value="ADI31533.1"/>
    <property type="molecule type" value="Genomic_DNA"/>
</dbReference>
<dbReference type="InterPro" id="IPR036388">
    <property type="entry name" value="WH-like_DNA-bd_sf"/>
</dbReference>
<gene>
    <name evidence="5" type="ordered locus">Shell_0402</name>
</gene>
<keyword evidence="3" id="KW-0804">Transcription</keyword>
<protein>
    <submittedName>
        <fullName evidence="5">Putative transcriptional regulator, AsnC family</fullName>
    </submittedName>
</protein>
<proteinExistence type="predicted"/>
<dbReference type="eggNOG" id="arCOG01585">
    <property type="taxonomic scope" value="Archaea"/>
</dbReference>
<dbReference type="Proteomes" id="UP000002573">
    <property type="component" value="Chromosome"/>
</dbReference>
<dbReference type="GO" id="GO:0043200">
    <property type="term" value="P:response to amino acid"/>
    <property type="evidence" value="ECO:0007669"/>
    <property type="project" value="TreeGrafter"/>
</dbReference>
<dbReference type="KEGG" id="shc:Shell_0402"/>
<dbReference type="HOGENOM" id="CLU_127466_0_0_2"/>
<evidence type="ECO:0000256" key="2">
    <source>
        <dbReference type="ARBA" id="ARBA00023125"/>
    </source>
</evidence>
<dbReference type="PANTHER" id="PTHR30154">
    <property type="entry name" value="LEUCINE-RESPONSIVE REGULATORY PROTEIN"/>
    <property type="match status" value="1"/>
</dbReference>
<reference evidence="5 6" key="2">
    <citation type="journal article" date="2011" name="Stand. Genomic Sci.">
        <title>Complete genome sequence of Staphylothermus hellenicus P8.</title>
        <authorList>
            <person name="Anderson I."/>
            <person name="Wirth R."/>
            <person name="Lucas S."/>
            <person name="Copeland A."/>
            <person name="Lapidus A."/>
            <person name="Cheng J.F."/>
            <person name="Goodwin L."/>
            <person name="Pitluck S."/>
            <person name="Davenport K."/>
            <person name="Detter J.C."/>
            <person name="Han C."/>
            <person name="Tapia R."/>
            <person name="Land M."/>
            <person name="Hauser L."/>
            <person name="Pati A."/>
            <person name="Mikhailova N."/>
            <person name="Woyke T."/>
            <person name="Klenk H.P."/>
            <person name="Kyrpides N."/>
            <person name="Ivanova N."/>
        </authorList>
    </citation>
    <scope>NUCLEOTIDE SEQUENCE [LARGE SCALE GENOMIC DNA]</scope>
    <source>
        <strain evidence="6">DSM 12710 / JCM 10830 / BK20S6-10-b1 / P8</strain>
    </source>
</reference>